<gene>
    <name evidence="1" type="ORF">ATANTOWER_026992</name>
</gene>
<accession>A0ABU7C3Y6</accession>
<evidence type="ECO:0000313" key="1">
    <source>
        <dbReference type="EMBL" id="MED6257568.1"/>
    </source>
</evidence>
<protein>
    <submittedName>
        <fullName evidence="1">Uncharacterized protein</fullName>
    </submittedName>
</protein>
<organism evidence="1 2">
    <name type="scientific">Ataeniobius toweri</name>
    <dbReference type="NCBI Taxonomy" id="208326"/>
    <lineage>
        <taxon>Eukaryota</taxon>
        <taxon>Metazoa</taxon>
        <taxon>Chordata</taxon>
        <taxon>Craniata</taxon>
        <taxon>Vertebrata</taxon>
        <taxon>Euteleostomi</taxon>
        <taxon>Actinopterygii</taxon>
        <taxon>Neopterygii</taxon>
        <taxon>Teleostei</taxon>
        <taxon>Neoteleostei</taxon>
        <taxon>Acanthomorphata</taxon>
        <taxon>Ovalentaria</taxon>
        <taxon>Atherinomorphae</taxon>
        <taxon>Cyprinodontiformes</taxon>
        <taxon>Goodeidae</taxon>
        <taxon>Ataeniobius</taxon>
    </lineage>
</organism>
<reference evidence="1 2" key="1">
    <citation type="submission" date="2021-07" db="EMBL/GenBank/DDBJ databases">
        <authorList>
            <person name="Palmer J.M."/>
        </authorList>
    </citation>
    <scope>NUCLEOTIDE SEQUENCE [LARGE SCALE GENOMIC DNA]</scope>
    <source>
        <strain evidence="1 2">AT_MEX2019</strain>
        <tissue evidence="1">Muscle</tissue>
    </source>
</reference>
<dbReference type="Proteomes" id="UP001345963">
    <property type="component" value="Unassembled WGS sequence"/>
</dbReference>
<dbReference type="EMBL" id="JAHUTI010079327">
    <property type="protein sequence ID" value="MED6257568.1"/>
    <property type="molecule type" value="Genomic_DNA"/>
</dbReference>
<proteinExistence type="predicted"/>
<comment type="caution">
    <text evidence="1">The sequence shown here is derived from an EMBL/GenBank/DDBJ whole genome shotgun (WGS) entry which is preliminary data.</text>
</comment>
<keyword evidence="2" id="KW-1185">Reference proteome</keyword>
<evidence type="ECO:0000313" key="2">
    <source>
        <dbReference type="Proteomes" id="UP001345963"/>
    </source>
</evidence>
<sequence>MGLMRENMAHMPPRRSEVQGLTDTTEGLFFSVRHPERHIRGSALWVAFCTRLCPRSVFTAQSRNTVVRSKRAHPWLCSSLASLTKAPLMECKIWDTKWIG</sequence>
<name>A0ABU7C3Y6_9TELE</name>